<dbReference type="AlphaFoldDB" id="A0A3B0JWQ6"/>
<dbReference type="EMBL" id="OUUW01000011">
    <property type="protein sequence ID" value="SPP86484.1"/>
    <property type="molecule type" value="Genomic_DNA"/>
</dbReference>
<evidence type="ECO:0000313" key="2">
    <source>
        <dbReference type="Proteomes" id="UP000268350"/>
    </source>
</evidence>
<keyword evidence="2" id="KW-1185">Reference proteome</keyword>
<accession>A0A3B0JWQ6</accession>
<dbReference type="Proteomes" id="UP000268350">
    <property type="component" value="Unassembled WGS sequence"/>
</dbReference>
<reference evidence="2" key="1">
    <citation type="submission" date="2018-01" db="EMBL/GenBank/DDBJ databases">
        <authorList>
            <person name="Alioto T."/>
            <person name="Alioto T."/>
        </authorList>
    </citation>
    <scope>NUCLEOTIDE SEQUENCE [LARGE SCALE GENOMIC DNA]</scope>
</reference>
<name>A0A3B0JWQ6_DROGU</name>
<gene>
    <name evidence="1" type="ORF">DGUA_6G008692</name>
</gene>
<proteinExistence type="predicted"/>
<protein>
    <submittedName>
        <fullName evidence="1">Uncharacterized protein</fullName>
    </submittedName>
</protein>
<dbReference type="OrthoDB" id="7869370at2759"/>
<sequence length="120" mass="13784">MKRNLEFNNMSNMELQEWTTSILGEAQCENEMNQNLESTSIARMSHFERNAIDAAIACHGLFIDNDDEEKPPPVRRQRLWLPQSTLSNETAHRNNGNVVSDFNEAVILETIDSLGLRRRP</sequence>
<organism evidence="1 2">
    <name type="scientific">Drosophila guanche</name>
    <name type="common">Fruit fly</name>
    <dbReference type="NCBI Taxonomy" id="7266"/>
    <lineage>
        <taxon>Eukaryota</taxon>
        <taxon>Metazoa</taxon>
        <taxon>Ecdysozoa</taxon>
        <taxon>Arthropoda</taxon>
        <taxon>Hexapoda</taxon>
        <taxon>Insecta</taxon>
        <taxon>Pterygota</taxon>
        <taxon>Neoptera</taxon>
        <taxon>Endopterygota</taxon>
        <taxon>Diptera</taxon>
        <taxon>Brachycera</taxon>
        <taxon>Muscomorpha</taxon>
        <taxon>Ephydroidea</taxon>
        <taxon>Drosophilidae</taxon>
        <taxon>Drosophila</taxon>
        <taxon>Sophophora</taxon>
    </lineage>
</organism>
<evidence type="ECO:0000313" key="1">
    <source>
        <dbReference type="EMBL" id="SPP86484.1"/>
    </source>
</evidence>